<name>A0A124GNC9_PICGL</name>
<evidence type="ECO:0000313" key="1">
    <source>
        <dbReference type="EMBL" id="KUM48426.1"/>
    </source>
</evidence>
<protein>
    <submittedName>
        <fullName evidence="1">Uncharacterized protein</fullName>
    </submittedName>
</protein>
<gene>
    <name evidence="1" type="ORF">ABT39_MTgene4441</name>
</gene>
<proteinExistence type="predicted"/>
<accession>A0A124GNC9</accession>
<dbReference type="AlphaFoldDB" id="A0A124GNC9"/>
<reference evidence="1" key="1">
    <citation type="journal article" date="2015" name="Genome Biol. Evol.">
        <title>Organellar Genomes of White Spruce (Picea glauca): Assembly and Annotation.</title>
        <authorList>
            <person name="Jackman S.D."/>
            <person name="Warren R.L."/>
            <person name="Gibb E.A."/>
            <person name="Vandervalk B.P."/>
            <person name="Mohamadi H."/>
            <person name="Chu J."/>
            <person name="Raymond A."/>
            <person name="Pleasance S."/>
            <person name="Coope R."/>
            <person name="Wildung M.R."/>
            <person name="Ritland C.E."/>
            <person name="Bousquet J."/>
            <person name="Jones S.J."/>
            <person name="Bohlmann J."/>
            <person name="Birol I."/>
        </authorList>
    </citation>
    <scope>NUCLEOTIDE SEQUENCE [LARGE SCALE GENOMIC DNA]</scope>
    <source>
        <tissue evidence="1">Flushing bud</tissue>
    </source>
</reference>
<keyword evidence="1" id="KW-0496">Mitochondrion</keyword>
<organism evidence="1">
    <name type="scientific">Picea glauca</name>
    <name type="common">White spruce</name>
    <name type="synonym">Pinus glauca</name>
    <dbReference type="NCBI Taxonomy" id="3330"/>
    <lineage>
        <taxon>Eukaryota</taxon>
        <taxon>Viridiplantae</taxon>
        <taxon>Streptophyta</taxon>
        <taxon>Embryophyta</taxon>
        <taxon>Tracheophyta</taxon>
        <taxon>Spermatophyta</taxon>
        <taxon>Pinopsida</taxon>
        <taxon>Pinidae</taxon>
        <taxon>Conifers I</taxon>
        <taxon>Pinales</taxon>
        <taxon>Pinaceae</taxon>
        <taxon>Picea</taxon>
    </lineage>
</organism>
<dbReference type="EMBL" id="LKAM01000005">
    <property type="protein sequence ID" value="KUM48426.1"/>
    <property type="molecule type" value="Genomic_DNA"/>
</dbReference>
<geneLocation type="mitochondrion" evidence="1"/>
<comment type="caution">
    <text evidence="1">The sequence shown here is derived from an EMBL/GenBank/DDBJ whole genome shotgun (WGS) entry which is preliminary data.</text>
</comment>
<sequence>MCLCGERSTMDNLIDQVSGPFLPAFRERCNKPKPLQWVTRGGPLTVGAYWSGFALRLARQRYLVRYIQWRARGRQLSHSEAHHSEP</sequence>